<dbReference type="AlphaFoldDB" id="A0A3S1AHS0"/>
<dbReference type="OrthoDB" id="498533at2"/>
<gene>
    <name evidence="1" type="ORF">DSM107003_49880</name>
</gene>
<comment type="caution">
    <text evidence="1">The sequence shown here is derived from an EMBL/GenBank/DDBJ whole genome shotgun (WGS) entry which is preliminary data.</text>
</comment>
<proteinExistence type="predicted"/>
<sequence length="299" mass="34117">MMDDLTRKIQEQIKLKYQLTQKNKNILPPLLRIGEYHQETGRYKVIYPNGGQVIAGIKIFNSSVPDGTPVRGIQAYGMQSISLDYKNHQPFEIQEEEKKRPSNLLDTYIIGIVDTSGSMDNEIPTIISSLNVLRESLRDEIYGTQERVDKYYKILQYSNERWLQWMSSDFRGGGEPNKIIIMAFINESAAGFVVDDPFTYHKVPRNIAAEPTDTFTLDRDNFLSTYSQREFFKGKIYSVQYPQAPNEEIAFSAHVRDAIDGNSPYPSGLQEYNLSYTLGLPASTPASIYLQDIKELLGL</sequence>
<evidence type="ECO:0000313" key="2">
    <source>
        <dbReference type="Proteomes" id="UP000276103"/>
    </source>
</evidence>
<organism evidence="1 2">
    <name type="scientific">Trichormus variabilis SAG 1403-4b</name>
    <dbReference type="NCBI Taxonomy" id="447716"/>
    <lineage>
        <taxon>Bacteria</taxon>
        <taxon>Bacillati</taxon>
        <taxon>Cyanobacteriota</taxon>
        <taxon>Cyanophyceae</taxon>
        <taxon>Nostocales</taxon>
        <taxon>Nostocaceae</taxon>
        <taxon>Trichormus</taxon>
    </lineage>
</organism>
<keyword evidence="2" id="KW-1185">Reference proteome</keyword>
<protein>
    <submittedName>
        <fullName evidence="1">Uncharacterized protein</fullName>
    </submittedName>
</protein>
<accession>A0A3S1AHS0</accession>
<dbReference type="EMBL" id="RSCM01000027">
    <property type="protein sequence ID" value="RUS92505.1"/>
    <property type="molecule type" value="Genomic_DNA"/>
</dbReference>
<name>A0A3S1AHS0_ANAVA</name>
<dbReference type="RefSeq" id="WP_127056767.1">
    <property type="nucleotide sequence ID" value="NZ_RSCM01000027.1"/>
</dbReference>
<dbReference type="Proteomes" id="UP000276103">
    <property type="component" value="Unassembled WGS sequence"/>
</dbReference>
<evidence type="ECO:0000313" key="1">
    <source>
        <dbReference type="EMBL" id="RUS92505.1"/>
    </source>
</evidence>
<reference evidence="1 2" key="1">
    <citation type="journal article" date="2019" name="Genome Biol. Evol.">
        <title>Day and night: Metabolic profiles and evolutionary relationships of six axenic non-marine cyanobacteria.</title>
        <authorList>
            <person name="Will S.E."/>
            <person name="Henke P."/>
            <person name="Boedeker C."/>
            <person name="Huang S."/>
            <person name="Brinkmann H."/>
            <person name="Rohde M."/>
            <person name="Jarek M."/>
            <person name="Friedl T."/>
            <person name="Seufert S."/>
            <person name="Schumacher M."/>
            <person name="Overmann J."/>
            <person name="Neumann-Schaal M."/>
            <person name="Petersen J."/>
        </authorList>
    </citation>
    <scope>NUCLEOTIDE SEQUENCE [LARGE SCALE GENOMIC DNA]</scope>
    <source>
        <strain evidence="1 2">SAG 1403-4b</strain>
    </source>
</reference>